<dbReference type="AlphaFoldDB" id="A0A1I7Z704"/>
<name>A0A1I7Z704_9BILA</name>
<evidence type="ECO:0000313" key="3">
    <source>
        <dbReference type="Proteomes" id="UP000095287"/>
    </source>
</evidence>
<evidence type="ECO:0000313" key="4">
    <source>
        <dbReference type="WBParaSite" id="L893_g23556.t1"/>
    </source>
</evidence>
<keyword evidence="3" id="KW-1185">Reference proteome</keyword>
<reference evidence="4" key="1">
    <citation type="submission" date="2016-11" db="UniProtKB">
        <authorList>
            <consortium name="WormBaseParasite"/>
        </authorList>
    </citation>
    <scope>IDENTIFICATION</scope>
</reference>
<dbReference type="Proteomes" id="UP000095287">
    <property type="component" value="Unplaced"/>
</dbReference>
<protein>
    <submittedName>
        <fullName evidence="4">Transmembrane protein</fullName>
    </submittedName>
</protein>
<evidence type="ECO:0000256" key="1">
    <source>
        <dbReference type="SAM" id="MobiDB-lite"/>
    </source>
</evidence>
<feature type="transmembrane region" description="Helical" evidence="2">
    <location>
        <begin position="12"/>
        <end position="32"/>
    </location>
</feature>
<evidence type="ECO:0000256" key="2">
    <source>
        <dbReference type="SAM" id="Phobius"/>
    </source>
</evidence>
<dbReference type="WBParaSite" id="L893_g23556.t1">
    <property type="protein sequence ID" value="L893_g23556.t1"/>
    <property type="gene ID" value="L893_g23556"/>
</dbReference>
<keyword evidence="2" id="KW-1133">Transmembrane helix</keyword>
<keyword evidence="2" id="KW-0472">Membrane</keyword>
<accession>A0A1I7Z704</accession>
<proteinExistence type="predicted"/>
<keyword evidence="2" id="KW-0812">Transmembrane</keyword>
<feature type="region of interest" description="Disordered" evidence="1">
    <location>
        <begin position="184"/>
        <end position="206"/>
    </location>
</feature>
<organism evidence="3 4">
    <name type="scientific">Steinernema glaseri</name>
    <dbReference type="NCBI Taxonomy" id="37863"/>
    <lineage>
        <taxon>Eukaryota</taxon>
        <taxon>Metazoa</taxon>
        <taxon>Ecdysozoa</taxon>
        <taxon>Nematoda</taxon>
        <taxon>Chromadorea</taxon>
        <taxon>Rhabditida</taxon>
        <taxon>Tylenchina</taxon>
        <taxon>Panagrolaimomorpha</taxon>
        <taxon>Strongyloidoidea</taxon>
        <taxon>Steinernematidae</taxon>
        <taxon>Steinernema</taxon>
    </lineage>
</organism>
<sequence length="206" mass="22191">MAGMAGIMMSSTSFWFAFILIPITTLIPDFVLKGIRTTVSPSPRDLACISERNARKASGYFPQSARVAYATNLPPARPRAVSELSETHVLNGCTTVPEVRGPYGSTEMIQLGQDAENAAYYNAAASTLSLAGSSSFEPPAEEPQSNSLTERARLLRVRQLQSDSSSIALEDQALHGYAFSQEEGGAMAQTELIRNSDSTRKKPQGL</sequence>